<evidence type="ECO:0000313" key="3">
    <source>
        <dbReference type="EMBL" id="EKF74403.1"/>
    </source>
</evidence>
<dbReference type="InterPro" id="IPR053728">
    <property type="entry name" value="Alginate_Permeability_Chnl"/>
</dbReference>
<dbReference type="PATRIC" id="fig|1177179.3.peg.1654"/>
<protein>
    <submittedName>
        <fullName evidence="3">Outer membrane alginate export protein</fullName>
    </submittedName>
</protein>
<dbReference type="AlphaFoldDB" id="L0WCC1"/>
<dbReference type="eggNOG" id="ENOG5030R50">
    <property type="taxonomic scope" value="Bacteria"/>
</dbReference>
<dbReference type="STRING" id="1177179.A11A3_08280"/>
<comment type="caution">
    <text evidence="3">The sequence shown here is derived from an EMBL/GenBank/DDBJ whole genome shotgun (WGS) entry which is preliminary data.</text>
</comment>
<keyword evidence="1" id="KW-0732">Signal</keyword>
<feature type="signal peptide" evidence="1">
    <location>
        <begin position="1"/>
        <end position="19"/>
    </location>
</feature>
<gene>
    <name evidence="3" type="ORF">A11A3_08280</name>
</gene>
<dbReference type="InterPro" id="IPR025388">
    <property type="entry name" value="Alginate_export_dom"/>
</dbReference>
<dbReference type="EMBL" id="AMRJ01000011">
    <property type="protein sequence ID" value="EKF74403.1"/>
    <property type="molecule type" value="Genomic_DNA"/>
</dbReference>
<proteinExistence type="predicted"/>
<name>L0WCC1_9GAMM</name>
<dbReference type="RefSeq" id="WP_008928835.1">
    <property type="nucleotide sequence ID" value="NZ_AMRJ01000011.1"/>
</dbReference>
<feature type="chain" id="PRO_5003947867" evidence="1">
    <location>
        <begin position="20"/>
        <end position="455"/>
    </location>
</feature>
<dbReference type="Proteomes" id="UP000010164">
    <property type="component" value="Unassembled WGS sequence"/>
</dbReference>
<feature type="domain" description="Alginate export" evidence="2">
    <location>
        <begin position="98"/>
        <end position="443"/>
    </location>
</feature>
<sequence length="455" mass="52121">MLLSRLSLLLACWPLCLQAAPLPRHEFDQRLYLSAGESPDYQSRFMDADTEPNGVLRYEPRYQWRSDTSEWHRWDAQLRAKFLVSAGQASSLQVDDTGQVEEDEQYAELRDAWVRRRMLVGQPALSLVLGRQSFKDDEGLYWDFPLESLSLQYQASRWRGQLTLGQQLASWRSDGSQLDPRAEDIRRVLFSLGHQWRPGHWWDWRIHGQQDASGRQTERLSEQLDGQDFDGVWAGLRLAGESGSDNHAGYIVNAIYQYGELRRYGVSGGQSEKLSQKVIEGGLFTADLYGRLDSLSWRPTLGVRMGTTNSPGNANDGYFENSAMSNRRLGVADLSTSILGDMLDFEMHNLAFGAAYYRQQLWPRAEMEIMAGSLQRRNEQLPSRSNIRNPQLPGDKDLGRLLNLSFGWRAFPRAVTENRQMRLSTRVSYSMFDMGDAYQRPEPVHQVLLIIAGRW</sequence>
<dbReference type="OrthoDB" id="6751118at2"/>
<keyword evidence="4" id="KW-1185">Reference proteome</keyword>
<dbReference type="Pfam" id="PF13372">
    <property type="entry name" value="Alginate_exp"/>
    <property type="match status" value="1"/>
</dbReference>
<evidence type="ECO:0000256" key="1">
    <source>
        <dbReference type="SAM" id="SignalP"/>
    </source>
</evidence>
<organism evidence="3 4">
    <name type="scientific">Alcanivorax hongdengensis A-11-3</name>
    <dbReference type="NCBI Taxonomy" id="1177179"/>
    <lineage>
        <taxon>Bacteria</taxon>
        <taxon>Pseudomonadati</taxon>
        <taxon>Pseudomonadota</taxon>
        <taxon>Gammaproteobacteria</taxon>
        <taxon>Oceanospirillales</taxon>
        <taxon>Alcanivoracaceae</taxon>
        <taxon>Alcanivorax</taxon>
    </lineage>
</organism>
<dbReference type="Gene3D" id="2.40.160.100">
    <property type="match status" value="1"/>
</dbReference>
<evidence type="ECO:0000313" key="4">
    <source>
        <dbReference type="Proteomes" id="UP000010164"/>
    </source>
</evidence>
<reference evidence="3 4" key="1">
    <citation type="journal article" date="2012" name="J. Bacteriol.">
        <title>Genome Sequence of the Alkane-Degrading Bacterium Alcanivorax hongdengensis Type Strain A-11-3.</title>
        <authorList>
            <person name="Lai Q."/>
            <person name="Shao Z."/>
        </authorList>
    </citation>
    <scope>NUCLEOTIDE SEQUENCE [LARGE SCALE GENOMIC DNA]</scope>
    <source>
        <strain evidence="3 4">A-11-3</strain>
    </source>
</reference>
<evidence type="ECO:0000259" key="2">
    <source>
        <dbReference type="Pfam" id="PF13372"/>
    </source>
</evidence>
<accession>L0WCC1</accession>